<dbReference type="GO" id="GO:0003697">
    <property type="term" value="F:single-stranded DNA binding"/>
    <property type="evidence" value="ECO:0007669"/>
    <property type="project" value="TreeGrafter"/>
</dbReference>
<comment type="similarity">
    <text evidence="2">Belongs to the CDC45 family.</text>
</comment>
<dbReference type="OrthoDB" id="10258882at2759"/>
<feature type="compositionally biased region" description="Basic and acidic residues" evidence="6">
    <location>
        <begin position="587"/>
        <end position="598"/>
    </location>
</feature>
<evidence type="ECO:0000256" key="4">
    <source>
        <dbReference type="ARBA" id="ARBA00023242"/>
    </source>
</evidence>
<dbReference type="GO" id="GO:0003682">
    <property type="term" value="F:chromatin binding"/>
    <property type="evidence" value="ECO:0007669"/>
    <property type="project" value="TreeGrafter"/>
</dbReference>
<dbReference type="InterPro" id="IPR003874">
    <property type="entry name" value="CDC45"/>
</dbReference>
<feature type="region of interest" description="Disordered" evidence="6">
    <location>
        <begin position="207"/>
        <end position="254"/>
    </location>
</feature>
<protein>
    <submittedName>
        <fullName evidence="7">SPOSA6832_05010-mRNA-1:cds</fullName>
    </submittedName>
</protein>
<dbReference type="PANTHER" id="PTHR10507">
    <property type="entry name" value="CDC45-RELATED PROTEIN"/>
    <property type="match status" value="1"/>
</dbReference>
<keyword evidence="5" id="KW-0131">Cell cycle</keyword>
<dbReference type="Proteomes" id="UP000243876">
    <property type="component" value="Unassembled WGS sequence"/>
</dbReference>
<comment type="subcellular location">
    <subcellularLocation>
        <location evidence="1">Nucleus</location>
    </subcellularLocation>
</comment>
<feature type="compositionally biased region" description="Acidic residues" evidence="6">
    <location>
        <begin position="210"/>
        <end position="231"/>
    </location>
</feature>
<gene>
    <name evidence="7" type="primary">SPOSA6832_05010</name>
</gene>
<feature type="non-terminal residue" evidence="7">
    <location>
        <position position="1"/>
    </location>
</feature>
<reference evidence="8" key="1">
    <citation type="submission" date="2015-02" db="EMBL/GenBank/DDBJ databases">
        <authorList>
            <person name="Gon?alves P."/>
        </authorList>
    </citation>
    <scope>NUCLEOTIDE SEQUENCE [LARGE SCALE GENOMIC DNA]</scope>
</reference>
<evidence type="ECO:0000256" key="5">
    <source>
        <dbReference type="ARBA" id="ARBA00023306"/>
    </source>
</evidence>
<dbReference type="GO" id="GO:0000727">
    <property type="term" value="P:double-strand break repair via break-induced replication"/>
    <property type="evidence" value="ECO:0007669"/>
    <property type="project" value="TreeGrafter"/>
</dbReference>
<organism evidence="7 8">
    <name type="scientific">Sporidiobolus salmonicolor</name>
    <name type="common">Yeast-like fungus</name>
    <name type="synonym">Sporobolomyces salmonicolor</name>
    <dbReference type="NCBI Taxonomy" id="5005"/>
    <lineage>
        <taxon>Eukaryota</taxon>
        <taxon>Fungi</taxon>
        <taxon>Dikarya</taxon>
        <taxon>Basidiomycota</taxon>
        <taxon>Pucciniomycotina</taxon>
        <taxon>Microbotryomycetes</taxon>
        <taxon>Sporidiobolales</taxon>
        <taxon>Sporidiobolaceae</taxon>
        <taxon>Sporobolomyces</taxon>
    </lineage>
</organism>
<name>A0A0D6ETI8_SPOSA</name>
<sequence>MFISSSLYASAYQLILSRARGSPACTTYLLVSPDVDALCAARLLSGLLKTDDVAHQTIPVGSWAELAQEAQKLRDEDVRNLILLNLGASADLYALFGPGDPSSSPPAIGLDFPSTCMIHILDSHRPINLRNLFEHAPYAEAVFEQARRRRALGGGGGGGSGVGRGAGLPSEEFSVVVWDEVREKSIEEGGQAEVPFQREKEAYKALEYEPPSDSEDSSSESDQDEDEDGDGDEHGDGPHGSRRKRRRTDSPVGLTKIQRRTFRERLAKYEARGSSYGQSVATMVYLLAQGLGRADIDSVWCVHHSLFPFAPARLAILGLTYQFSTSLIDHTTYTTDLGVLGDAVAVLSSTTDASTAGKASSAQSSTSERDRSIRESEEFRFCLFRHWNLYDAMFHSGYLGGKLNLWTDRGRRMLNGMLAKMGCVLSLLLALDSVVFTPCDATPDSLSLSESSETYAHMSSDLKSSLFSKLEEQLPAYALYELTYKSFVRKSGWRIELSAADYVDALGAMLEAATGVRLDFASAVDGRRALMGLSGGVGAGIGLGHHDAATQNNGREEWAEGIRSWVSKEEGKENRRPEGEAEDEEGMSEKEKRERRDEREKDWRKRNFWLAWDALDPEDTSLLRSALPLSMALHRSITSQGAFLLEKQSIRLLRTYRLAVLSEGPDLPVFQHPATLLRLANWLTDAIRMLAEQRAGPAGGAGGKSGVRNLPLVCASLNEGSDKFLVVGVCGAEEFGDVRRNRFGRAFEEAAMRSRAKAQQNYFDASVVEVRKGDFDKFLKDLAMQ</sequence>
<dbReference type="AlphaFoldDB" id="A0A0D6ETI8"/>
<keyword evidence="3" id="KW-0235">DNA replication</keyword>
<feature type="compositionally biased region" description="Basic and acidic residues" evidence="6">
    <location>
        <begin position="569"/>
        <end position="579"/>
    </location>
</feature>
<evidence type="ECO:0000256" key="3">
    <source>
        <dbReference type="ARBA" id="ARBA00022705"/>
    </source>
</evidence>
<dbReference type="EMBL" id="CENE01000050">
    <property type="protein sequence ID" value="CEQ43111.1"/>
    <property type="molecule type" value="Genomic_DNA"/>
</dbReference>
<dbReference type="GO" id="GO:0031261">
    <property type="term" value="C:DNA replication preinitiation complex"/>
    <property type="evidence" value="ECO:0007669"/>
    <property type="project" value="TreeGrafter"/>
</dbReference>
<evidence type="ECO:0000313" key="8">
    <source>
        <dbReference type="Proteomes" id="UP000243876"/>
    </source>
</evidence>
<accession>A0A0D6ETI8</accession>
<dbReference type="PANTHER" id="PTHR10507:SF0">
    <property type="entry name" value="CELL DIVISION CONTROL PROTEIN 45 HOMOLOG"/>
    <property type="match status" value="1"/>
</dbReference>
<evidence type="ECO:0000256" key="6">
    <source>
        <dbReference type="SAM" id="MobiDB-lite"/>
    </source>
</evidence>
<evidence type="ECO:0000313" key="7">
    <source>
        <dbReference type="EMBL" id="CEQ43111.1"/>
    </source>
</evidence>
<keyword evidence="8" id="KW-1185">Reference proteome</keyword>
<dbReference type="GO" id="GO:0003688">
    <property type="term" value="F:DNA replication origin binding"/>
    <property type="evidence" value="ECO:0007669"/>
    <property type="project" value="TreeGrafter"/>
</dbReference>
<evidence type="ECO:0000256" key="2">
    <source>
        <dbReference type="ARBA" id="ARBA00010727"/>
    </source>
</evidence>
<dbReference type="GO" id="GO:0006270">
    <property type="term" value="P:DNA replication initiation"/>
    <property type="evidence" value="ECO:0007669"/>
    <property type="project" value="InterPro"/>
</dbReference>
<dbReference type="Pfam" id="PF02724">
    <property type="entry name" value="CDC45"/>
    <property type="match status" value="2"/>
</dbReference>
<proteinExistence type="inferred from homology"/>
<evidence type="ECO:0000256" key="1">
    <source>
        <dbReference type="ARBA" id="ARBA00004123"/>
    </source>
</evidence>
<keyword evidence="4" id="KW-0539">Nucleus</keyword>
<dbReference type="GO" id="GO:1902977">
    <property type="term" value="P:mitotic DNA replication preinitiation complex assembly"/>
    <property type="evidence" value="ECO:0007669"/>
    <property type="project" value="TreeGrafter"/>
</dbReference>
<feature type="region of interest" description="Disordered" evidence="6">
    <location>
        <begin position="569"/>
        <end position="598"/>
    </location>
</feature>